<dbReference type="KEGG" id="rli:RLO149_c011010"/>
<dbReference type="Proteomes" id="UP000001353">
    <property type="component" value="Chromosome"/>
</dbReference>
<gene>
    <name evidence="1" type="ordered locus">RLO149_c011010</name>
</gene>
<protein>
    <submittedName>
        <fullName evidence="1">Uncharacterized protein</fullName>
    </submittedName>
</protein>
<reference evidence="1 2" key="1">
    <citation type="journal article" date="2011" name="BMC Genomics">
        <title>Comparative genome analysis and genome-guided physiological analysis of Roseobacter litoralis.</title>
        <authorList>
            <person name="Kalhoefer D."/>
            <person name="Thole S."/>
            <person name="Voget S."/>
            <person name="Lehmann R."/>
            <person name="Liesegang H."/>
            <person name="Wollher A."/>
            <person name="Daniel R."/>
            <person name="Simon M."/>
            <person name="Brinkhoff T."/>
        </authorList>
    </citation>
    <scope>NUCLEOTIDE SEQUENCE [LARGE SCALE GENOMIC DNA]</scope>
    <source>
        <strain evidence="2">ATCC 49566 / DSM 6996 / JCM 21268 / NBRC 15278 / OCh 149</strain>
    </source>
</reference>
<organism evidence="1 2">
    <name type="scientific">Roseobacter litoralis (strain ATCC 49566 / DSM 6996 / JCM 21268 / NBRC 15278 / OCh 149)</name>
    <dbReference type="NCBI Taxonomy" id="391595"/>
    <lineage>
        <taxon>Bacteria</taxon>
        <taxon>Pseudomonadati</taxon>
        <taxon>Pseudomonadota</taxon>
        <taxon>Alphaproteobacteria</taxon>
        <taxon>Rhodobacterales</taxon>
        <taxon>Roseobacteraceae</taxon>
        <taxon>Roseobacter</taxon>
    </lineage>
</organism>
<proteinExistence type="predicted"/>
<sequence length="98" mass="10703">MRIRRVSALEAADPCPLVFRVTALRADAASMPRLHGNLYMQHGFSAARASGAPNRFNVPFYLTTDSIWVGKDGASTLVKSLLAFVNQQVVTDLFNPVP</sequence>
<dbReference type="HOGENOM" id="CLU_2331919_0_0_5"/>
<evidence type="ECO:0000313" key="2">
    <source>
        <dbReference type="Proteomes" id="UP000001353"/>
    </source>
</evidence>
<dbReference type="RefSeq" id="WP_013961046.1">
    <property type="nucleotide sequence ID" value="NC_015730.1"/>
</dbReference>
<keyword evidence="2" id="KW-1185">Reference proteome</keyword>
<dbReference type="AlphaFoldDB" id="F7ZBR6"/>
<dbReference type="STRING" id="391595.RLO149_c011010"/>
<name>F7ZBR6_ROSLO</name>
<dbReference type="EMBL" id="CP002623">
    <property type="protein sequence ID" value="AEI93108.1"/>
    <property type="molecule type" value="Genomic_DNA"/>
</dbReference>
<evidence type="ECO:0000313" key="1">
    <source>
        <dbReference type="EMBL" id="AEI93108.1"/>
    </source>
</evidence>
<accession>F7ZBR6</accession>